<evidence type="ECO:0000313" key="4">
    <source>
        <dbReference type="Proteomes" id="UP001228376"/>
    </source>
</evidence>
<dbReference type="EMBL" id="JAROCA020000001">
    <property type="protein sequence ID" value="MDY0404445.1"/>
    <property type="molecule type" value="Genomic_DNA"/>
</dbReference>
<feature type="transmembrane region" description="Helical" evidence="1">
    <location>
        <begin position="32"/>
        <end position="54"/>
    </location>
</feature>
<keyword evidence="4" id="KW-1185">Reference proteome</keyword>
<dbReference type="Pfam" id="PF13038">
    <property type="entry name" value="DUF3899"/>
    <property type="match status" value="1"/>
</dbReference>
<evidence type="ECO:0000313" key="3">
    <source>
        <dbReference type="EMBL" id="MDY0404445.1"/>
    </source>
</evidence>
<accession>A0ABU5CDN7</accession>
<keyword evidence="1" id="KW-0812">Transmembrane</keyword>
<name>A0ABU5CDN7_9BACI</name>
<dbReference type="InterPro" id="IPR025007">
    <property type="entry name" value="DUF3899"/>
</dbReference>
<feature type="domain" description="DUF3899" evidence="2">
    <location>
        <begin position="34"/>
        <end position="83"/>
    </location>
</feature>
<proteinExistence type="predicted"/>
<gene>
    <name evidence="3" type="ORF">P5G51_002590</name>
</gene>
<organism evidence="3 4">
    <name type="scientific">Tigheibacillus jepli</name>
    <dbReference type="NCBI Taxonomy" id="3035914"/>
    <lineage>
        <taxon>Bacteria</taxon>
        <taxon>Bacillati</taxon>
        <taxon>Bacillota</taxon>
        <taxon>Bacilli</taxon>
        <taxon>Bacillales</taxon>
        <taxon>Bacillaceae</taxon>
        <taxon>Tigheibacillus</taxon>
    </lineage>
</organism>
<sequence>MYLKKLLIWLASSQLLVILFSFIFYRKIDLLGYINVSFIIGTLLVLAALTGFVIKGRFFDIVFRSFQYVFSRMEDEKRRPLSQLIPQNYQLPFVTGVMMLVFMAVMLIIYQ</sequence>
<evidence type="ECO:0000256" key="1">
    <source>
        <dbReference type="SAM" id="Phobius"/>
    </source>
</evidence>
<keyword evidence="1" id="KW-0472">Membrane</keyword>
<feature type="transmembrane region" description="Helical" evidence="1">
    <location>
        <begin position="6"/>
        <end position="25"/>
    </location>
</feature>
<keyword evidence="1" id="KW-1133">Transmembrane helix</keyword>
<dbReference type="Proteomes" id="UP001228376">
    <property type="component" value="Unassembled WGS sequence"/>
</dbReference>
<protein>
    <submittedName>
        <fullName evidence="3">DUF3899 domain-containing protein</fullName>
    </submittedName>
</protein>
<comment type="caution">
    <text evidence="3">The sequence shown here is derived from an EMBL/GenBank/DDBJ whole genome shotgun (WGS) entry which is preliminary data.</text>
</comment>
<dbReference type="RefSeq" id="WP_306067420.1">
    <property type="nucleotide sequence ID" value="NZ_JAROCA020000001.1"/>
</dbReference>
<feature type="transmembrane region" description="Helical" evidence="1">
    <location>
        <begin position="89"/>
        <end position="110"/>
    </location>
</feature>
<reference evidence="3 4" key="1">
    <citation type="submission" date="2023-10" db="EMBL/GenBank/DDBJ databases">
        <title>179-bfca-hs.</title>
        <authorList>
            <person name="Miliotis G."/>
            <person name="Sengupta P."/>
            <person name="Hameed A."/>
            <person name="Chuvochina M."/>
            <person name="Mcdonagh F."/>
            <person name="Simpson A.C."/>
            <person name="Singh N.K."/>
            <person name="Rekha P.D."/>
            <person name="Raman K."/>
            <person name="Hugenholtz P."/>
            <person name="Venkateswaran K."/>
        </authorList>
    </citation>
    <scope>NUCLEOTIDE SEQUENCE [LARGE SCALE GENOMIC DNA]</scope>
    <source>
        <strain evidence="3 4">179-BFC-A-HS</strain>
    </source>
</reference>
<evidence type="ECO:0000259" key="2">
    <source>
        <dbReference type="Pfam" id="PF13038"/>
    </source>
</evidence>